<protein>
    <submittedName>
        <fullName evidence="2">Putative acetyltransferase</fullName>
    </submittedName>
</protein>
<organism evidence="2 3">
    <name type="scientific">Kineothrix alysoides</name>
    <dbReference type="NCBI Taxonomy" id="1469948"/>
    <lineage>
        <taxon>Bacteria</taxon>
        <taxon>Bacillati</taxon>
        <taxon>Bacillota</taxon>
        <taxon>Clostridia</taxon>
        <taxon>Lachnospirales</taxon>
        <taxon>Lachnospiraceae</taxon>
        <taxon>Kineothrix</taxon>
    </lineage>
</organism>
<dbReference type="InterPro" id="IPR052564">
    <property type="entry name" value="N-acetyltrans/Recomb-assoc"/>
</dbReference>
<dbReference type="Gene3D" id="3.40.630.30">
    <property type="match status" value="1"/>
</dbReference>
<comment type="caution">
    <text evidence="2">The sequence shown here is derived from an EMBL/GenBank/DDBJ whole genome shotgun (WGS) entry which is preliminary data.</text>
</comment>
<dbReference type="PANTHER" id="PTHR43451:SF1">
    <property type="entry name" value="ACETYLTRANSFERASE"/>
    <property type="match status" value="1"/>
</dbReference>
<dbReference type="PROSITE" id="PS51186">
    <property type="entry name" value="GNAT"/>
    <property type="match status" value="1"/>
</dbReference>
<proteinExistence type="predicted"/>
<gene>
    <name evidence="2" type="ORF">EDD76_102110</name>
</gene>
<dbReference type="GO" id="GO:0016747">
    <property type="term" value="F:acyltransferase activity, transferring groups other than amino-acyl groups"/>
    <property type="evidence" value="ECO:0007669"/>
    <property type="project" value="InterPro"/>
</dbReference>
<keyword evidence="3" id="KW-1185">Reference proteome</keyword>
<reference evidence="2 3" key="1">
    <citation type="submission" date="2019-03" db="EMBL/GenBank/DDBJ databases">
        <title>Genomic Encyclopedia of Type Strains, Phase IV (KMG-IV): sequencing the most valuable type-strain genomes for metagenomic binning, comparative biology and taxonomic classification.</title>
        <authorList>
            <person name="Goeker M."/>
        </authorList>
    </citation>
    <scope>NUCLEOTIDE SEQUENCE [LARGE SCALE GENOMIC DNA]</scope>
    <source>
        <strain evidence="2 3">DSM 100556</strain>
    </source>
</reference>
<name>A0A4R1R4L5_9FIRM</name>
<dbReference type="Pfam" id="PF13673">
    <property type="entry name" value="Acetyltransf_10"/>
    <property type="match status" value="1"/>
</dbReference>
<evidence type="ECO:0000313" key="3">
    <source>
        <dbReference type="Proteomes" id="UP000295718"/>
    </source>
</evidence>
<dbReference type="STRING" id="1469948.GCA_000732725_00147"/>
<dbReference type="EMBL" id="SLUO01000002">
    <property type="protein sequence ID" value="TCL60414.1"/>
    <property type="molecule type" value="Genomic_DNA"/>
</dbReference>
<sequence length="173" mass="19562">MVCKDTCIKFSDFERGMDIKMIIRKYVATDCKAISELFYNTVHCVNAKDYTHEQLNAWATGNIDLEKWDASFQAHCAVVAIEDDIIVGFGDIDSSGYLDRLYVHKNYQGKGIASAICDELEQSANAENFSTHASITAKPFFEKRGYSVLKKQQVEQNGILLTNYIMTKKEGHL</sequence>
<dbReference type="SUPFAM" id="SSF55729">
    <property type="entry name" value="Acyl-CoA N-acyltransferases (Nat)"/>
    <property type="match status" value="1"/>
</dbReference>
<dbReference type="InterPro" id="IPR000182">
    <property type="entry name" value="GNAT_dom"/>
</dbReference>
<dbReference type="PANTHER" id="PTHR43451">
    <property type="entry name" value="ACETYLTRANSFERASE (GNAT) FAMILY PROTEIN"/>
    <property type="match status" value="1"/>
</dbReference>
<evidence type="ECO:0000259" key="1">
    <source>
        <dbReference type="PROSITE" id="PS51186"/>
    </source>
</evidence>
<evidence type="ECO:0000313" key="2">
    <source>
        <dbReference type="EMBL" id="TCL60414.1"/>
    </source>
</evidence>
<dbReference type="InterPro" id="IPR016181">
    <property type="entry name" value="Acyl_CoA_acyltransferase"/>
</dbReference>
<feature type="domain" description="N-acetyltransferase" evidence="1">
    <location>
        <begin position="21"/>
        <end position="171"/>
    </location>
</feature>
<dbReference type="AlphaFoldDB" id="A0A4R1R4L5"/>
<dbReference type="CDD" id="cd04301">
    <property type="entry name" value="NAT_SF"/>
    <property type="match status" value="1"/>
</dbReference>
<accession>A0A4R1R4L5</accession>
<keyword evidence="2" id="KW-0808">Transferase</keyword>
<dbReference type="Proteomes" id="UP000295718">
    <property type="component" value="Unassembled WGS sequence"/>
</dbReference>